<dbReference type="AlphaFoldDB" id="A0A158DKQ0"/>
<evidence type="ECO:0000313" key="2">
    <source>
        <dbReference type="Proteomes" id="UP000054911"/>
    </source>
</evidence>
<dbReference type="Proteomes" id="UP000054911">
    <property type="component" value="Unassembled WGS sequence"/>
</dbReference>
<protein>
    <submittedName>
        <fullName evidence="1">Uncharacterized protein</fullName>
    </submittedName>
</protein>
<evidence type="ECO:0000313" key="1">
    <source>
        <dbReference type="EMBL" id="SAK95164.1"/>
    </source>
</evidence>
<gene>
    <name evidence="1" type="ORF">AWB80_07068</name>
</gene>
<keyword evidence="2" id="KW-1185">Reference proteome</keyword>
<accession>A0A158DKQ0</accession>
<sequence length="31" mass="3727">MRVMDPKPRYVLLLFERHVVAFLDARRQIGV</sequence>
<reference evidence="1" key="1">
    <citation type="submission" date="2016-01" db="EMBL/GenBank/DDBJ databases">
        <authorList>
            <person name="Peeters C."/>
        </authorList>
    </citation>
    <scope>NUCLEOTIDE SEQUENCE [LARGE SCALE GENOMIC DNA]</scope>
    <source>
        <strain evidence="1">LMG 29323</strain>
    </source>
</reference>
<dbReference type="EMBL" id="FCOE02000041">
    <property type="protein sequence ID" value="SAK95164.1"/>
    <property type="molecule type" value="Genomic_DNA"/>
</dbReference>
<name>A0A158DKQ0_9BURK</name>
<proteinExistence type="predicted"/>
<dbReference type="STRING" id="1777141.AWB80_07068"/>
<comment type="caution">
    <text evidence="1">The sequence shown here is derived from an EMBL/GenBank/DDBJ whole genome shotgun (WGS) entry which is preliminary data.</text>
</comment>
<organism evidence="1 2">
    <name type="scientific">Caballeronia pedi</name>
    <dbReference type="NCBI Taxonomy" id="1777141"/>
    <lineage>
        <taxon>Bacteria</taxon>
        <taxon>Pseudomonadati</taxon>
        <taxon>Pseudomonadota</taxon>
        <taxon>Betaproteobacteria</taxon>
        <taxon>Burkholderiales</taxon>
        <taxon>Burkholderiaceae</taxon>
        <taxon>Caballeronia</taxon>
    </lineage>
</organism>